<reference evidence="1 2" key="1">
    <citation type="journal article" date="2015" name="Int. J. Syst. Evol. Microbiol.">
        <title>Acinetobacter equi sp. nov. isolated from horse faeces.</title>
        <authorList>
            <person name="Poppel M.T."/>
            <person name="Skiebe E."/>
            <person name="Laue M."/>
            <person name="Bergmann H."/>
            <person name="Ebersberger I."/>
            <person name="Garn T."/>
            <person name="Fruth A."/>
            <person name="Baumgardt S."/>
            <person name="Busse H.J."/>
            <person name="Wilharm G."/>
        </authorList>
    </citation>
    <scope>NUCLEOTIDE SEQUENCE [LARGE SCALE GENOMIC DNA]</scope>
    <source>
        <strain evidence="1 2">114</strain>
    </source>
</reference>
<keyword evidence="2" id="KW-1185">Reference proteome</keyword>
<protein>
    <submittedName>
        <fullName evidence="1">Fumarylacetoacetate hydrolase</fullName>
    </submittedName>
</protein>
<dbReference type="GO" id="GO:0016787">
    <property type="term" value="F:hydrolase activity"/>
    <property type="evidence" value="ECO:0007669"/>
    <property type="project" value="UniProtKB-KW"/>
</dbReference>
<accession>A0A0N9W227</accession>
<dbReference type="Proteomes" id="UP000064939">
    <property type="component" value="Chromosome"/>
</dbReference>
<organism evidence="1 2">
    <name type="scientific">Acinetobacter equi</name>
    <dbReference type="NCBI Taxonomy" id="1324350"/>
    <lineage>
        <taxon>Bacteria</taxon>
        <taxon>Pseudomonadati</taxon>
        <taxon>Pseudomonadota</taxon>
        <taxon>Gammaproteobacteria</taxon>
        <taxon>Moraxellales</taxon>
        <taxon>Moraxellaceae</taxon>
        <taxon>Acinetobacter</taxon>
    </lineage>
</organism>
<dbReference type="KEGG" id="aei:AOY20_09325"/>
<sequence>MKITNLLSTADLSRIIEMAWENKTPFDAIQQQYNLNESAVITLMRNNLKSTNFKLWRKRMSGRKTKHMPLHSFDVSLAYRDNLYKSY</sequence>
<keyword evidence="1" id="KW-0378">Hydrolase</keyword>
<dbReference type="Pfam" id="PF10985">
    <property type="entry name" value="DUF2805"/>
    <property type="match status" value="1"/>
</dbReference>
<evidence type="ECO:0000313" key="2">
    <source>
        <dbReference type="Proteomes" id="UP000064939"/>
    </source>
</evidence>
<dbReference type="InterPro" id="IPR019882">
    <property type="entry name" value="CHP03643"/>
</dbReference>
<proteinExistence type="predicted"/>
<dbReference type="OrthoDB" id="289296at2"/>
<dbReference type="AlphaFoldDB" id="A0A0N9W227"/>
<dbReference type="RefSeq" id="WP_054581605.1">
    <property type="nucleotide sequence ID" value="NZ_CP012808.1"/>
</dbReference>
<name>A0A0N9W227_9GAMM</name>
<gene>
    <name evidence="1" type="ORF">AOY20_09325</name>
</gene>
<evidence type="ECO:0000313" key="1">
    <source>
        <dbReference type="EMBL" id="ALH95714.1"/>
    </source>
</evidence>
<dbReference type="NCBIfam" id="TIGR03643">
    <property type="entry name" value="TIGR03643 family protein"/>
    <property type="match status" value="1"/>
</dbReference>
<dbReference type="EMBL" id="CP012808">
    <property type="protein sequence ID" value="ALH95714.1"/>
    <property type="molecule type" value="Genomic_DNA"/>
</dbReference>